<evidence type="ECO:0000259" key="9">
    <source>
        <dbReference type="PROSITE" id="PS50885"/>
    </source>
</evidence>
<feature type="transmembrane region" description="Helical" evidence="7">
    <location>
        <begin position="186"/>
        <end position="204"/>
    </location>
</feature>
<dbReference type="RefSeq" id="WP_251872097.1">
    <property type="nucleotide sequence ID" value="NZ_CP098755.1"/>
</dbReference>
<evidence type="ECO:0000256" key="2">
    <source>
        <dbReference type="ARBA" id="ARBA00022475"/>
    </source>
</evidence>
<dbReference type="PROSITE" id="PS50111">
    <property type="entry name" value="CHEMOTAXIS_TRANSDUC_2"/>
    <property type="match status" value="1"/>
</dbReference>
<dbReference type="InterPro" id="IPR024478">
    <property type="entry name" value="HlyB_4HB_MCP"/>
</dbReference>
<proteinExistence type="inferred from homology"/>
<comment type="similarity">
    <text evidence="5">Belongs to the methyl-accepting chemotaxis (MCP) protein family.</text>
</comment>
<evidence type="ECO:0000256" key="1">
    <source>
        <dbReference type="ARBA" id="ARBA00004236"/>
    </source>
</evidence>
<dbReference type="Gene3D" id="1.10.287.950">
    <property type="entry name" value="Methyl-accepting chemotaxis protein"/>
    <property type="match status" value="1"/>
</dbReference>
<dbReference type="SUPFAM" id="SSF58104">
    <property type="entry name" value="Methyl-accepting chemotaxis protein (MCP) signaling domain"/>
    <property type="match status" value="1"/>
</dbReference>
<evidence type="ECO:0000259" key="8">
    <source>
        <dbReference type="PROSITE" id="PS50111"/>
    </source>
</evidence>
<evidence type="ECO:0000256" key="5">
    <source>
        <dbReference type="ARBA" id="ARBA00029447"/>
    </source>
</evidence>
<keyword evidence="3 7" id="KW-0472">Membrane</keyword>
<name>A0ABY4WGM1_9BACL</name>
<dbReference type="InterPro" id="IPR003660">
    <property type="entry name" value="HAMP_dom"/>
</dbReference>
<dbReference type="Proteomes" id="UP001056500">
    <property type="component" value="Chromosome"/>
</dbReference>
<evidence type="ECO:0000256" key="6">
    <source>
        <dbReference type="PROSITE-ProRule" id="PRU00284"/>
    </source>
</evidence>
<keyword evidence="7" id="KW-0812">Transmembrane</keyword>
<reference evidence="10" key="1">
    <citation type="submission" date="2022-06" db="EMBL/GenBank/DDBJ databases">
        <title>Genome sequencing of Brevibacillus sp. BB3-R1.</title>
        <authorList>
            <person name="Heo J."/>
            <person name="Lee D."/>
            <person name="Won M."/>
            <person name="Han B.-H."/>
            <person name="Hong S.-B."/>
            <person name="Kwon S.-W."/>
        </authorList>
    </citation>
    <scope>NUCLEOTIDE SEQUENCE</scope>
    <source>
        <strain evidence="10">BB3-R1</strain>
    </source>
</reference>
<dbReference type="PROSITE" id="PS50885">
    <property type="entry name" value="HAMP"/>
    <property type="match status" value="1"/>
</dbReference>
<dbReference type="CDD" id="cd06225">
    <property type="entry name" value="HAMP"/>
    <property type="match status" value="1"/>
</dbReference>
<organism evidence="10 11">
    <name type="scientific">Brevibacillus ruminantium</name>
    <dbReference type="NCBI Taxonomy" id="2950604"/>
    <lineage>
        <taxon>Bacteria</taxon>
        <taxon>Bacillati</taxon>
        <taxon>Bacillota</taxon>
        <taxon>Bacilli</taxon>
        <taxon>Bacillales</taxon>
        <taxon>Paenibacillaceae</taxon>
        <taxon>Brevibacillus</taxon>
    </lineage>
</organism>
<dbReference type="CDD" id="cd11386">
    <property type="entry name" value="MCP_signal"/>
    <property type="match status" value="1"/>
</dbReference>
<keyword evidence="11" id="KW-1185">Reference proteome</keyword>
<dbReference type="Gene3D" id="6.10.340.10">
    <property type="match status" value="1"/>
</dbReference>
<gene>
    <name evidence="10" type="ORF">NDK47_23165</name>
</gene>
<feature type="domain" description="HAMP" evidence="9">
    <location>
        <begin position="206"/>
        <end position="259"/>
    </location>
</feature>
<keyword evidence="2" id="KW-1003">Cell membrane</keyword>
<dbReference type="Pfam" id="PF12729">
    <property type="entry name" value="4HB_MCP_1"/>
    <property type="match status" value="1"/>
</dbReference>
<evidence type="ECO:0000313" key="11">
    <source>
        <dbReference type="Proteomes" id="UP001056500"/>
    </source>
</evidence>
<comment type="subcellular location">
    <subcellularLocation>
        <location evidence="1">Cell membrane</location>
    </subcellularLocation>
</comment>
<keyword evidence="7" id="KW-1133">Transmembrane helix</keyword>
<evidence type="ECO:0000256" key="7">
    <source>
        <dbReference type="SAM" id="Phobius"/>
    </source>
</evidence>
<dbReference type="InterPro" id="IPR004090">
    <property type="entry name" value="Chemotax_Me-accpt_rcpt"/>
</dbReference>
<evidence type="ECO:0000256" key="4">
    <source>
        <dbReference type="ARBA" id="ARBA00023224"/>
    </source>
</evidence>
<dbReference type="InterPro" id="IPR004089">
    <property type="entry name" value="MCPsignal_dom"/>
</dbReference>
<evidence type="ECO:0000256" key="3">
    <source>
        <dbReference type="ARBA" id="ARBA00023136"/>
    </source>
</evidence>
<accession>A0ABY4WGM1</accession>
<dbReference type="SMART" id="SM00304">
    <property type="entry name" value="HAMP"/>
    <property type="match status" value="1"/>
</dbReference>
<dbReference type="Pfam" id="PF00015">
    <property type="entry name" value="MCPsignal"/>
    <property type="match status" value="1"/>
</dbReference>
<dbReference type="Pfam" id="PF00672">
    <property type="entry name" value="HAMP"/>
    <property type="match status" value="1"/>
</dbReference>
<dbReference type="PRINTS" id="PR00260">
    <property type="entry name" value="CHEMTRNSDUCR"/>
</dbReference>
<dbReference type="SMART" id="SM00283">
    <property type="entry name" value="MA"/>
    <property type="match status" value="1"/>
</dbReference>
<evidence type="ECO:0000313" key="10">
    <source>
        <dbReference type="EMBL" id="USG64990.1"/>
    </source>
</evidence>
<dbReference type="PANTHER" id="PTHR32089">
    <property type="entry name" value="METHYL-ACCEPTING CHEMOTAXIS PROTEIN MCPB"/>
    <property type="match status" value="1"/>
</dbReference>
<sequence length="564" mass="61777">MRVTIGKKLIAAFLSIAFLLALTSGVAYYYFKQVDDSYSDLVDRRAIILQKAQSIQAMSVKQSNSLRGYLLTADDQFVTSLKNNEQQLLQLTEEIKPLIRRDEDMKALESFLAIYENFKQESNKLVQMVGRKEDQARIMDEFMERVLPLGRQLEPAIDEVVVKQQQLMEDGSKENTEAVDVAVANLVWFSIGALVLSILIGYLVSRMISKPIVQVAHLAKQVAMGDLRQEDLRVKNRDEIGDMAHAFNQMAANLRHLIQQISIGAESVAASSEQLSASAEQTSRASETISLGIQEVVVVAEKQARGAEESVEAMSDMEQGIQHIAEQTEQTSSLSVSAAKKSEEGNETIRQAVLQMDALDQTISHLSKAIEEMGDHSQQVGKIVEVISGIATQTNLLALNAAIEAARAGEHGRGFAIVADEVRKLAEESARSSDQIFELIASIQKNSEQTMERMEQGIAEVGESIKTVNMAGKQFHEIKESVEKVSERIHAISASAKQVFASSQLVTEAAQMILDGSRTVAASSQNVSAASEEQLGGVEEVTSSAESLAKMAEELRSLVSTFRV</sequence>
<keyword evidence="4 6" id="KW-0807">Transducer</keyword>
<feature type="domain" description="Methyl-accepting transducer" evidence="8">
    <location>
        <begin position="278"/>
        <end position="549"/>
    </location>
</feature>
<dbReference type="PANTHER" id="PTHR32089:SF112">
    <property type="entry name" value="LYSOZYME-LIKE PROTEIN-RELATED"/>
    <property type="match status" value="1"/>
</dbReference>
<dbReference type="EMBL" id="CP098755">
    <property type="protein sequence ID" value="USG64990.1"/>
    <property type="molecule type" value="Genomic_DNA"/>
</dbReference>
<protein>
    <submittedName>
        <fullName evidence="10">Methyl-accepting chemotaxis protein</fullName>
    </submittedName>
</protein>